<evidence type="ECO:0000256" key="3">
    <source>
        <dbReference type="ARBA" id="ARBA00022679"/>
    </source>
</evidence>
<dbReference type="FunFam" id="3.30.40.10:FF:000442">
    <property type="entry name" value="RING-type E3 ubiquitin transferase"/>
    <property type="match status" value="1"/>
</dbReference>
<dbReference type="InterPro" id="IPR045210">
    <property type="entry name" value="RING-Ubox_PUB"/>
</dbReference>
<dbReference type="EMBL" id="JBGMDY010000002">
    <property type="protein sequence ID" value="KAL2342914.1"/>
    <property type="molecule type" value="Genomic_DNA"/>
</dbReference>
<dbReference type="Gene3D" id="3.30.40.10">
    <property type="entry name" value="Zinc/RING finger domain, C3HC4 (zinc finger)"/>
    <property type="match status" value="1"/>
</dbReference>
<dbReference type="SMART" id="SM00504">
    <property type="entry name" value="Ubox"/>
    <property type="match status" value="1"/>
</dbReference>
<dbReference type="InterPro" id="IPR011989">
    <property type="entry name" value="ARM-like"/>
</dbReference>
<comment type="function">
    <text evidence="5">Functions as an E3 ubiquitin ligase.</text>
</comment>
<dbReference type="InterPro" id="IPR058678">
    <property type="entry name" value="ARM_PUB"/>
</dbReference>
<proteinExistence type="predicted"/>
<keyword evidence="8" id="KW-1185">Reference proteome</keyword>
<dbReference type="EC" id="2.3.2.27" evidence="5"/>
<dbReference type="PANTHER" id="PTHR22849:SF103">
    <property type="entry name" value="U-BOX DOMAIN-CONTAINING PROTEIN"/>
    <property type="match status" value="1"/>
</dbReference>
<dbReference type="SUPFAM" id="SSF57850">
    <property type="entry name" value="RING/U-box"/>
    <property type="match status" value="1"/>
</dbReference>
<evidence type="ECO:0000313" key="7">
    <source>
        <dbReference type="EMBL" id="KAL2342914.1"/>
    </source>
</evidence>
<reference evidence="7 8" key="1">
    <citation type="submission" date="2024-08" db="EMBL/GenBank/DDBJ databases">
        <title>Insights into the chromosomal genome structure of Flemingia macrophylla.</title>
        <authorList>
            <person name="Ding Y."/>
            <person name="Zhao Y."/>
            <person name="Bi W."/>
            <person name="Wu M."/>
            <person name="Zhao G."/>
            <person name="Gong Y."/>
            <person name="Li W."/>
            <person name="Zhang P."/>
        </authorList>
    </citation>
    <scope>NUCLEOTIDE SEQUENCE [LARGE SCALE GENOMIC DNA]</scope>
    <source>
        <strain evidence="7">DYQJB</strain>
        <tissue evidence="7">Leaf</tissue>
    </source>
</reference>
<accession>A0ABD1N4E2</accession>
<evidence type="ECO:0000313" key="8">
    <source>
        <dbReference type="Proteomes" id="UP001603857"/>
    </source>
</evidence>
<dbReference type="Pfam" id="PF25598">
    <property type="entry name" value="ARM_PUB"/>
    <property type="match status" value="1"/>
</dbReference>
<keyword evidence="3 5" id="KW-0808">Transferase</keyword>
<name>A0ABD1N4E2_9FABA</name>
<protein>
    <recommendedName>
        <fullName evidence="5 6">U-box domain-containing protein</fullName>
        <ecNumber evidence="5">2.3.2.27</ecNumber>
    </recommendedName>
    <alternativeName>
        <fullName evidence="5">RING-type E3 ubiquitin transferase PUB</fullName>
    </alternativeName>
</protein>
<evidence type="ECO:0000259" key="6">
    <source>
        <dbReference type="PROSITE" id="PS51698"/>
    </source>
</evidence>
<evidence type="ECO:0000256" key="1">
    <source>
        <dbReference type="ARBA" id="ARBA00000900"/>
    </source>
</evidence>
<comment type="pathway">
    <text evidence="2 5">Protein modification; protein ubiquitination.</text>
</comment>
<dbReference type="PROSITE" id="PS51698">
    <property type="entry name" value="U_BOX"/>
    <property type="match status" value="1"/>
</dbReference>
<dbReference type="SUPFAM" id="SSF48371">
    <property type="entry name" value="ARM repeat"/>
    <property type="match status" value="1"/>
</dbReference>
<dbReference type="CDD" id="cd16664">
    <property type="entry name" value="RING-Ubox_PUB"/>
    <property type="match status" value="1"/>
</dbReference>
<comment type="caution">
    <text evidence="7">The sequence shown here is derived from an EMBL/GenBank/DDBJ whole genome shotgun (WGS) entry which is preliminary data.</text>
</comment>
<gene>
    <name evidence="7" type="ORF">Fmac_004199</name>
</gene>
<dbReference type="Pfam" id="PF04564">
    <property type="entry name" value="U-box"/>
    <property type="match status" value="1"/>
</dbReference>
<evidence type="ECO:0000256" key="4">
    <source>
        <dbReference type="ARBA" id="ARBA00022786"/>
    </source>
</evidence>
<organism evidence="7 8">
    <name type="scientific">Flemingia macrophylla</name>
    <dbReference type="NCBI Taxonomy" id="520843"/>
    <lineage>
        <taxon>Eukaryota</taxon>
        <taxon>Viridiplantae</taxon>
        <taxon>Streptophyta</taxon>
        <taxon>Embryophyta</taxon>
        <taxon>Tracheophyta</taxon>
        <taxon>Spermatophyta</taxon>
        <taxon>Magnoliopsida</taxon>
        <taxon>eudicotyledons</taxon>
        <taxon>Gunneridae</taxon>
        <taxon>Pentapetalae</taxon>
        <taxon>rosids</taxon>
        <taxon>fabids</taxon>
        <taxon>Fabales</taxon>
        <taxon>Fabaceae</taxon>
        <taxon>Papilionoideae</taxon>
        <taxon>50 kb inversion clade</taxon>
        <taxon>NPAAA clade</taxon>
        <taxon>indigoferoid/millettioid clade</taxon>
        <taxon>Phaseoleae</taxon>
        <taxon>Flemingia</taxon>
    </lineage>
</organism>
<dbReference type="Proteomes" id="UP001603857">
    <property type="component" value="Unassembled WGS sequence"/>
</dbReference>
<evidence type="ECO:0000256" key="5">
    <source>
        <dbReference type="RuleBase" id="RU369093"/>
    </source>
</evidence>
<dbReference type="InterPro" id="IPR045185">
    <property type="entry name" value="PUB22/23/24-like"/>
</dbReference>
<dbReference type="PANTHER" id="PTHR22849">
    <property type="entry name" value="WDSAM1 PROTEIN"/>
    <property type="match status" value="1"/>
</dbReference>
<dbReference type="AlphaFoldDB" id="A0ABD1N4E2"/>
<feature type="domain" description="U-box" evidence="6">
    <location>
        <begin position="7"/>
        <end position="81"/>
    </location>
</feature>
<dbReference type="InterPro" id="IPR016024">
    <property type="entry name" value="ARM-type_fold"/>
</dbReference>
<sequence>MNESENTIPHLFRCPISLDLLEDPVTLCTGQTYDRSNIEKWFASGNLTCPVTMQKLHDPSIVPNHTLRHLIDQWLQFDPGNSEISSIESLASLKRNLESHEISFENKLQTLRKISLLSDEYCSFNKSCFLELDFLPLLLELAFGTQQVAKNDMNLVELALCCIRKLLPLGSLEPLNMIIKDGSKLSTFVLLFEKGTNLVKSSLCRVIESASSSPETQDLCSILGNSDKLVQEIVHAVNQNYEVSGDAIKAMSALCSMQSNRESLVRGGAVEGIMRYISSERRNLAPVAMRVIEKLVHLKSAKEALVNHPNSVQTLVNMVFRVSDQECSESAVEVLLIVCGEFGGAKEEAIENGVLTQLLLLLQSQCSKATKSKARMLLKLLRSEA</sequence>
<dbReference type="GO" id="GO:0016567">
    <property type="term" value="P:protein ubiquitination"/>
    <property type="evidence" value="ECO:0007669"/>
    <property type="project" value="UniProtKB-UniRule"/>
</dbReference>
<keyword evidence="4 5" id="KW-0833">Ubl conjugation pathway</keyword>
<dbReference type="InterPro" id="IPR003613">
    <property type="entry name" value="Ubox_domain"/>
</dbReference>
<dbReference type="InterPro" id="IPR013083">
    <property type="entry name" value="Znf_RING/FYVE/PHD"/>
</dbReference>
<comment type="catalytic activity">
    <reaction evidence="1 5">
        <text>S-ubiquitinyl-[E2 ubiquitin-conjugating enzyme]-L-cysteine + [acceptor protein]-L-lysine = [E2 ubiquitin-conjugating enzyme]-L-cysteine + N(6)-ubiquitinyl-[acceptor protein]-L-lysine.</text>
        <dbReference type="EC" id="2.3.2.27"/>
    </reaction>
</comment>
<dbReference type="Gene3D" id="1.25.10.10">
    <property type="entry name" value="Leucine-rich Repeat Variant"/>
    <property type="match status" value="1"/>
</dbReference>
<evidence type="ECO:0000256" key="2">
    <source>
        <dbReference type="ARBA" id="ARBA00004906"/>
    </source>
</evidence>
<dbReference type="GO" id="GO:0061630">
    <property type="term" value="F:ubiquitin protein ligase activity"/>
    <property type="evidence" value="ECO:0007669"/>
    <property type="project" value="UniProtKB-UniRule"/>
</dbReference>